<accession>A0A8S4BWQ9</accession>
<keyword evidence="2" id="KW-1185">Reference proteome</keyword>
<proteinExistence type="predicted"/>
<evidence type="ECO:0000313" key="1">
    <source>
        <dbReference type="EMBL" id="CAG7592253.1"/>
    </source>
</evidence>
<gene>
    <name evidence="1" type="ORF">MHYMCMPASI_00541</name>
</gene>
<name>A0A8S4BWQ9_9ACAR</name>
<dbReference type="EMBL" id="CAJVAF010000248">
    <property type="protein sequence ID" value="CAG7592253.1"/>
    <property type="molecule type" value="Genomic_DNA"/>
</dbReference>
<protein>
    <submittedName>
        <fullName evidence="1">Uncharacterized protein</fullName>
    </submittedName>
</protein>
<dbReference type="AlphaFoldDB" id="A0A8S4BWQ9"/>
<reference evidence="1" key="1">
    <citation type="submission" date="2021-06" db="EMBL/GenBank/DDBJ databases">
        <authorList>
            <person name="Nardi T."/>
            <person name="Nardi T."/>
        </authorList>
    </citation>
    <scope>NUCLEOTIDE SEQUENCE</scope>
</reference>
<sequence length="42" mass="4677">MIVEVNSGATEVAEEASRARINIELSRQDIYGQLPLVLPQCY</sequence>
<organism evidence="1 2">
    <name type="scientific">Hyalomma marginatum</name>
    <dbReference type="NCBI Taxonomy" id="34627"/>
    <lineage>
        <taxon>Eukaryota</taxon>
        <taxon>Metazoa</taxon>
        <taxon>Ecdysozoa</taxon>
        <taxon>Arthropoda</taxon>
        <taxon>Chelicerata</taxon>
        <taxon>Arachnida</taxon>
        <taxon>Acari</taxon>
        <taxon>Parasitiformes</taxon>
        <taxon>Ixodida</taxon>
        <taxon>Ixodoidea</taxon>
        <taxon>Ixodidae</taxon>
        <taxon>Hyalomminae</taxon>
        <taxon>Hyalomma</taxon>
    </lineage>
</organism>
<dbReference type="Proteomes" id="UP000837675">
    <property type="component" value="Unassembled WGS sequence"/>
</dbReference>
<comment type="caution">
    <text evidence="1">The sequence shown here is derived from an EMBL/GenBank/DDBJ whole genome shotgun (WGS) entry which is preliminary data.</text>
</comment>
<evidence type="ECO:0000313" key="2">
    <source>
        <dbReference type="Proteomes" id="UP000837675"/>
    </source>
</evidence>